<gene>
    <name evidence="4" type="ORF">HF878_00750</name>
</gene>
<dbReference type="InterPro" id="IPR016181">
    <property type="entry name" value="Acyl_CoA_acyltransferase"/>
</dbReference>
<dbReference type="SUPFAM" id="SSF55729">
    <property type="entry name" value="Acyl-CoA N-acyltransferases (Nat)"/>
    <property type="match status" value="1"/>
</dbReference>
<evidence type="ECO:0000256" key="1">
    <source>
        <dbReference type="ARBA" id="ARBA00022679"/>
    </source>
</evidence>
<dbReference type="InterPro" id="IPR000182">
    <property type="entry name" value="GNAT_dom"/>
</dbReference>
<dbReference type="Gene3D" id="3.40.630.30">
    <property type="match status" value="1"/>
</dbReference>
<dbReference type="RefSeq" id="WP_019543131.1">
    <property type="nucleotide sequence ID" value="NZ_DBGAXS010000033.1"/>
</dbReference>
<evidence type="ECO:0000256" key="2">
    <source>
        <dbReference type="ARBA" id="ARBA00023315"/>
    </source>
</evidence>
<proteinExistence type="predicted"/>
<keyword evidence="1 4" id="KW-0808">Transferase</keyword>
<dbReference type="PANTHER" id="PTHR43626:SF4">
    <property type="entry name" value="GCN5-RELATED N-ACETYLTRANSFERASE 2, CHLOROPLASTIC"/>
    <property type="match status" value="1"/>
</dbReference>
<evidence type="ECO:0000259" key="3">
    <source>
        <dbReference type="PROSITE" id="PS51186"/>
    </source>
</evidence>
<name>A0A848B7S8_9FIRM</name>
<dbReference type="GO" id="GO:0008080">
    <property type="term" value="F:N-acetyltransferase activity"/>
    <property type="evidence" value="ECO:0007669"/>
    <property type="project" value="InterPro"/>
</dbReference>
<dbReference type="PANTHER" id="PTHR43626">
    <property type="entry name" value="ACYL-COA N-ACYLTRANSFERASE"/>
    <property type="match status" value="1"/>
</dbReference>
<keyword evidence="2" id="KW-0012">Acyltransferase</keyword>
<dbReference type="Proteomes" id="UP000543804">
    <property type="component" value="Unassembled WGS sequence"/>
</dbReference>
<sequence>MKYRKATFADIEAIFALVNDYAGDGVMLARSRNTLYETLRDMIVAEDDAGEIVGVGGLHILWDRLAEIRTMAVSPRLTRHGIGGEIVRRLMAEGRTLGVEKFFTLTYKPGFFQTLGFHTVTKDALPQKVWKDCIDCPKFPNCDEIAMVKLDGAAEDTSGQ</sequence>
<accession>A0A848B7S8</accession>
<evidence type="ECO:0000313" key="5">
    <source>
        <dbReference type="Proteomes" id="UP000543804"/>
    </source>
</evidence>
<dbReference type="PROSITE" id="PS51186">
    <property type="entry name" value="GNAT"/>
    <property type="match status" value="1"/>
</dbReference>
<comment type="caution">
    <text evidence="4">The sequence shown here is derived from an EMBL/GenBank/DDBJ whole genome shotgun (WGS) entry which is preliminary data.</text>
</comment>
<reference evidence="4 5" key="1">
    <citation type="submission" date="2020-04" db="EMBL/GenBank/DDBJ databases">
        <authorList>
            <person name="Hitch T.C.A."/>
            <person name="Wylensek D."/>
            <person name="Clavel T."/>
        </authorList>
    </citation>
    <scope>NUCLEOTIDE SEQUENCE [LARGE SCALE GENOMIC DNA]</scope>
    <source>
        <strain evidence="4 5">PG-130-P53-12</strain>
    </source>
</reference>
<dbReference type="CDD" id="cd04301">
    <property type="entry name" value="NAT_SF"/>
    <property type="match status" value="1"/>
</dbReference>
<protein>
    <submittedName>
        <fullName evidence="4">N-acetyltransferase</fullName>
    </submittedName>
</protein>
<dbReference type="NCBIfam" id="NF005840">
    <property type="entry name" value="PRK07757.1"/>
    <property type="match status" value="1"/>
</dbReference>
<dbReference type="GO" id="GO:0005737">
    <property type="term" value="C:cytoplasm"/>
    <property type="evidence" value="ECO:0007669"/>
    <property type="project" value="TreeGrafter"/>
</dbReference>
<dbReference type="AlphaFoldDB" id="A0A848B7S8"/>
<dbReference type="InterPro" id="IPR045039">
    <property type="entry name" value="NSI-like"/>
</dbReference>
<evidence type="ECO:0000313" key="4">
    <source>
        <dbReference type="EMBL" id="NMD98015.1"/>
    </source>
</evidence>
<feature type="domain" description="N-acetyltransferase" evidence="3">
    <location>
        <begin position="1"/>
        <end position="143"/>
    </location>
</feature>
<dbReference type="EMBL" id="JABAFA010000001">
    <property type="protein sequence ID" value="NMD98015.1"/>
    <property type="molecule type" value="Genomic_DNA"/>
</dbReference>
<dbReference type="Pfam" id="PF00583">
    <property type="entry name" value="Acetyltransf_1"/>
    <property type="match status" value="1"/>
</dbReference>
<keyword evidence="5" id="KW-1185">Reference proteome</keyword>
<organism evidence="4 5">
    <name type="scientific">Selenomonas bovis</name>
    <dbReference type="NCBI Taxonomy" id="416586"/>
    <lineage>
        <taxon>Bacteria</taxon>
        <taxon>Bacillati</taxon>
        <taxon>Bacillota</taxon>
        <taxon>Negativicutes</taxon>
        <taxon>Selenomonadales</taxon>
        <taxon>Selenomonadaceae</taxon>
        <taxon>Selenomonas</taxon>
    </lineage>
</organism>